<dbReference type="Pfam" id="PF10881">
    <property type="entry name" value="DUF2726"/>
    <property type="match status" value="1"/>
</dbReference>
<feature type="domain" description="DUF2726" evidence="2">
    <location>
        <begin position="45"/>
        <end position="165"/>
    </location>
</feature>
<keyword evidence="1" id="KW-1133">Transmembrane helix</keyword>
<sequence length="174" mass="18958">MNSVVLMILAAAVLVSLVFVVVLIQAKLRSLQPTGAGALYELRPALLTPAERSFAGALDASLPEGVIWFAKVRLADIFKPIRGVSRSAAAIAQNRIQQKHVDFLLVRSADMKPLAGIELDDSSHQEHRRQDRDAFVDRLFQASGLPLLRIPAAATYSPAELKTRLLIIISAEPN</sequence>
<organism evidence="3 4">
    <name type="scientific">Opitutus terrae (strain DSM 11246 / JCM 15787 / PB90-1)</name>
    <dbReference type="NCBI Taxonomy" id="452637"/>
    <lineage>
        <taxon>Bacteria</taxon>
        <taxon>Pseudomonadati</taxon>
        <taxon>Verrucomicrobiota</taxon>
        <taxon>Opitutia</taxon>
        <taxon>Opitutales</taxon>
        <taxon>Opitutaceae</taxon>
        <taxon>Opitutus</taxon>
    </lineage>
</organism>
<accession>B1ZMM0</accession>
<evidence type="ECO:0000313" key="4">
    <source>
        <dbReference type="Proteomes" id="UP000007013"/>
    </source>
</evidence>
<evidence type="ECO:0000256" key="1">
    <source>
        <dbReference type="SAM" id="Phobius"/>
    </source>
</evidence>
<name>B1ZMM0_OPITP</name>
<keyword evidence="1" id="KW-0472">Membrane</keyword>
<reference evidence="3 4" key="1">
    <citation type="journal article" date="2011" name="J. Bacteriol.">
        <title>Genome sequence of the verrucomicrobium Opitutus terrae PB90-1, an abundant inhabitant of rice paddy soil ecosystems.</title>
        <authorList>
            <person name="van Passel M.W."/>
            <person name="Kant R."/>
            <person name="Palva A."/>
            <person name="Copeland A."/>
            <person name="Lucas S."/>
            <person name="Lapidus A."/>
            <person name="Glavina del Rio T."/>
            <person name="Pitluck S."/>
            <person name="Goltsman E."/>
            <person name="Clum A."/>
            <person name="Sun H."/>
            <person name="Schmutz J."/>
            <person name="Larimer F.W."/>
            <person name="Land M.L."/>
            <person name="Hauser L."/>
            <person name="Kyrpides N."/>
            <person name="Mikhailova N."/>
            <person name="Richardson P.P."/>
            <person name="Janssen P.H."/>
            <person name="de Vos W.M."/>
            <person name="Smidt H."/>
        </authorList>
    </citation>
    <scope>NUCLEOTIDE SEQUENCE [LARGE SCALE GENOMIC DNA]</scope>
    <source>
        <strain evidence="4">DSM 11246 / JCM 15787 / PB90-1</strain>
    </source>
</reference>
<dbReference type="PIRSF" id="PIRSF028063">
    <property type="entry name" value="UCP028063"/>
    <property type="match status" value="1"/>
</dbReference>
<evidence type="ECO:0000313" key="3">
    <source>
        <dbReference type="EMBL" id="ACB74365.1"/>
    </source>
</evidence>
<feature type="transmembrane region" description="Helical" evidence="1">
    <location>
        <begin position="6"/>
        <end position="24"/>
    </location>
</feature>
<evidence type="ECO:0000259" key="2">
    <source>
        <dbReference type="Pfam" id="PF10881"/>
    </source>
</evidence>
<dbReference type="Proteomes" id="UP000007013">
    <property type="component" value="Chromosome"/>
</dbReference>
<dbReference type="GO" id="GO:0016853">
    <property type="term" value="F:isomerase activity"/>
    <property type="evidence" value="ECO:0007669"/>
    <property type="project" value="UniProtKB-KW"/>
</dbReference>
<dbReference type="InterPro" id="IPR024402">
    <property type="entry name" value="DUF2726"/>
</dbReference>
<dbReference type="OrthoDB" id="9813328at2"/>
<keyword evidence="3" id="KW-0413">Isomerase</keyword>
<proteinExistence type="predicted"/>
<dbReference type="HOGENOM" id="CLU_082936_2_1_0"/>
<gene>
    <name evidence="3" type="ordered locus">Oter_1077</name>
</gene>
<dbReference type="STRING" id="452637.Oter_1077"/>
<keyword evidence="1" id="KW-0812">Transmembrane</keyword>
<dbReference type="EMBL" id="CP001032">
    <property type="protein sequence ID" value="ACB74365.1"/>
    <property type="molecule type" value="Genomic_DNA"/>
</dbReference>
<protein>
    <submittedName>
        <fullName evidence="3">Topoisomerase DNA binding C4 zinc finger domain protein</fullName>
    </submittedName>
</protein>
<dbReference type="KEGG" id="ote:Oter_1077"/>
<dbReference type="AlphaFoldDB" id="B1ZMM0"/>
<dbReference type="InterPro" id="IPR014538">
    <property type="entry name" value="UCP028063_topo_Znf"/>
</dbReference>
<keyword evidence="4" id="KW-1185">Reference proteome</keyword>
<dbReference type="eggNOG" id="COG0551">
    <property type="taxonomic scope" value="Bacteria"/>
</dbReference>
<dbReference type="RefSeq" id="WP_012373903.1">
    <property type="nucleotide sequence ID" value="NC_010571.1"/>
</dbReference>